<name>A0A2U8BS92_9RICK</name>
<dbReference type="GO" id="GO:0005737">
    <property type="term" value="C:cytoplasm"/>
    <property type="evidence" value="ECO:0007669"/>
    <property type="project" value="TreeGrafter"/>
</dbReference>
<accession>A0A2U8BS92</accession>
<dbReference type="AlphaFoldDB" id="A0A2U8BS92"/>
<dbReference type="Proteomes" id="UP000244519">
    <property type="component" value="Chromosome"/>
</dbReference>
<dbReference type="SMART" id="SM01152">
    <property type="entry name" value="DUF167"/>
    <property type="match status" value="1"/>
</dbReference>
<dbReference type="PANTHER" id="PTHR13420">
    <property type="entry name" value="UPF0235 PROTEIN C15ORF40"/>
    <property type="match status" value="1"/>
</dbReference>
<comment type="similarity">
    <text evidence="1 2">Belongs to the UPF0235 family.</text>
</comment>
<proteinExistence type="inferred from homology"/>
<evidence type="ECO:0000256" key="1">
    <source>
        <dbReference type="ARBA" id="ARBA00010364"/>
    </source>
</evidence>
<evidence type="ECO:0000256" key="2">
    <source>
        <dbReference type="HAMAP-Rule" id="MF_00634"/>
    </source>
</evidence>
<dbReference type="InterPro" id="IPR036591">
    <property type="entry name" value="YggU-like_sf"/>
</dbReference>
<dbReference type="PANTHER" id="PTHR13420:SF7">
    <property type="entry name" value="UPF0235 PROTEIN C15ORF40"/>
    <property type="match status" value="1"/>
</dbReference>
<protein>
    <recommendedName>
        <fullName evidence="2">UPF0235 protein Fsol_00352</fullName>
    </recommendedName>
</protein>
<reference evidence="3 4" key="1">
    <citation type="journal article" date="2018" name="Genome Biol. Evol.">
        <title>The Genome Sequence of "Candidatus Fokinia solitaria": Insights on Reductive Evolution in Rickettsiales.</title>
        <authorList>
            <person name="Floriano A.M."/>
            <person name="Castelli M."/>
            <person name="Krenek S."/>
            <person name="Berendonk T.U."/>
            <person name="Bazzocchi C."/>
            <person name="Petroni G."/>
            <person name="Sassera D."/>
        </authorList>
    </citation>
    <scope>NUCLEOTIDE SEQUENCE [LARGE SCALE GENOMIC DNA]</scope>
    <source>
        <strain evidence="3">Rio ETE_ALG 3VII</strain>
    </source>
</reference>
<evidence type="ECO:0000313" key="4">
    <source>
        <dbReference type="Proteomes" id="UP000244519"/>
    </source>
</evidence>
<dbReference type="Pfam" id="PF02594">
    <property type="entry name" value="DUF167"/>
    <property type="match status" value="1"/>
</dbReference>
<dbReference type="HAMAP" id="MF_00634">
    <property type="entry name" value="UPF0235"/>
    <property type="match status" value="1"/>
</dbReference>
<dbReference type="OrthoDB" id="9801972at2"/>
<organism evidence="3 4">
    <name type="scientific">Candidatus Fokinia solitaria</name>
    <dbReference type="NCBI Taxonomy" id="1802984"/>
    <lineage>
        <taxon>Bacteria</taxon>
        <taxon>Pseudomonadati</taxon>
        <taxon>Pseudomonadota</taxon>
        <taxon>Alphaproteobacteria</taxon>
        <taxon>Rickettsiales</taxon>
        <taxon>Candidatus Midichloriaceae</taxon>
        <taxon>Candidatus Fokinia</taxon>
    </lineage>
</organism>
<dbReference type="NCBIfam" id="TIGR00251">
    <property type="entry name" value="DUF167 family protein"/>
    <property type="match status" value="1"/>
</dbReference>
<dbReference type="EMBL" id="CP025989">
    <property type="protein sequence ID" value="AWD33150.1"/>
    <property type="molecule type" value="Genomic_DNA"/>
</dbReference>
<dbReference type="InterPro" id="IPR003746">
    <property type="entry name" value="DUF167"/>
</dbReference>
<dbReference type="SUPFAM" id="SSF69786">
    <property type="entry name" value="YggU-like"/>
    <property type="match status" value="1"/>
</dbReference>
<gene>
    <name evidence="3" type="ORF">Fsol_00352</name>
</gene>
<sequence length="78" mass="8600">MIIEVKVIVNASKNEVVGFEQDLFGNKTLKIKVNAVPQNGKANDALIRLLATYFNISKGDITIIKGITSRTKLIKITK</sequence>
<keyword evidence="4" id="KW-1185">Reference proteome</keyword>
<evidence type="ECO:0000313" key="3">
    <source>
        <dbReference type="EMBL" id="AWD33150.1"/>
    </source>
</evidence>
<dbReference type="Gene3D" id="3.30.1200.10">
    <property type="entry name" value="YggU-like"/>
    <property type="match status" value="1"/>
</dbReference>
<dbReference type="KEGG" id="fso:Fsol_00352"/>